<evidence type="ECO:0000313" key="2">
    <source>
        <dbReference type="Proteomes" id="UP000050741"/>
    </source>
</evidence>
<feature type="signal peptide" evidence="1">
    <location>
        <begin position="1"/>
        <end position="27"/>
    </location>
</feature>
<reference evidence="2" key="1">
    <citation type="submission" date="2013-12" db="EMBL/GenBank/DDBJ databases">
        <authorList>
            <person name="Aslett M."/>
        </authorList>
    </citation>
    <scope>NUCLEOTIDE SEQUENCE [LARGE SCALE GENOMIC DNA]</scope>
    <source>
        <strain evidence="2">Lindley</strain>
    </source>
</reference>
<evidence type="ECO:0000313" key="3">
    <source>
        <dbReference type="WBParaSite" id="GPLIN_000201400"/>
    </source>
</evidence>
<sequence>MHLCVYSLFTFLFLPLALISIPPNANAYPLSSWSNFEESAFLEFVKGKEYFEQWELDYEAKKFKSILGTFYLLVQNWNCENILEQIQGDDDRKKCQEYRKYLNFAHEYLFRVFIKAADPKLSEQMPAVAPRFQHTYSKENNFKLAIYWLETTLMNEEALNKVDEIIQMHQLKPNEQEIAKILAEINEALKSDKFFANFNDVPELLVPEDIVQQFAGNSKTKIREQFHEFLKQMYKETQLFPKERSRAPGLRQLISRAEEMAKLVIDPNSKGPLA</sequence>
<proteinExistence type="predicted"/>
<accession>A0A183BN28</accession>
<dbReference type="AlphaFoldDB" id="A0A183BN28"/>
<dbReference type="Proteomes" id="UP000050741">
    <property type="component" value="Unassembled WGS sequence"/>
</dbReference>
<keyword evidence="1" id="KW-0732">Signal</keyword>
<dbReference type="WBParaSite" id="GPLIN_000201400">
    <property type="protein sequence ID" value="GPLIN_000201400"/>
    <property type="gene ID" value="GPLIN_000201400"/>
</dbReference>
<organism evidence="2 3">
    <name type="scientific">Globodera pallida</name>
    <name type="common">Potato cyst nematode worm</name>
    <name type="synonym">Heterodera pallida</name>
    <dbReference type="NCBI Taxonomy" id="36090"/>
    <lineage>
        <taxon>Eukaryota</taxon>
        <taxon>Metazoa</taxon>
        <taxon>Ecdysozoa</taxon>
        <taxon>Nematoda</taxon>
        <taxon>Chromadorea</taxon>
        <taxon>Rhabditida</taxon>
        <taxon>Tylenchina</taxon>
        <taxon>Tylenchomorpha</taxon>
        <taxon>Tylenchoidea</taxon>
        <taxon>Heteroderidae</taxon>
        <taxon>Heteroderinae</taxon>
        <taxon>Globodera</taxon>
    </lineage>
</organism>
<protein>
    <submittedName>
        <fullName evidence="3">RGS domain-containing protein</fullName>
    </submittedName>
</protein>
<name>A0A183BN28_GLOPA</name>
<reference evidence="2" key="2">
    <citation type="submission" date="2014-05" db="EMBL/GenBank/DDBJ databases">
        <title>The genome and life-stage specific transcriptomes of Globodera pallida elucidate key aspects of plant parasitism by a cyst nematode.</title>
        <authorList>
            <person name="Cotton J.A."/>
            <person name="Lilley C.J."/>
            <person name="Jones L.M."/>
            <person name="Kikuchi T."/>
            <person name="Reid A.J."/>
            <person name="Thorpe P."/>
            <person name="Tsai I.J."/>
            <person name="Beasley H."/>
            <person name="Blok V."/>
            <person name="Cock P.J.A."/>
            <person name="Van den Akker S.E."/>
            <person name="Holroyd N."/>
            <person name="Hunt M."/>
            <person name="Mantelin S."/>
            <person name="Naghra H."/>
            <person name="Pain A."/>
            <person name="Palomares-Rius J.E."/>
            <person name="Zarowiecki M."/>
            <person name="Berriman M."/>
            <person name="Jones J.T."/>
            <person name="Urwin P.E."/>
        </authorList>
    </citation>
    <scope>NUCLEOTIDE SEQUENCE [LARGE SCALE GENOMIC DNA]</scope>
    <source>
        <strain evidence="2">Lindley</strain>
    </source>
</reference>
<keyword evidence="2" id="KW-1185">Reference proteome</keyword>
<reference evidence="3" key="3">
    <citation type="submission" date="2016-06" db="UniProtKB">
        <authorList>
            <consortium name="WormBaseParasite"/>
        </authorList>
    </citation>
    <scope>IDENTIFICATION</scope>
</reference>
<feature type="chain" id="PRO_5008146399" evidence="1">
    <location>
        <begin position="28"/>
        <end position="274"/>
    </location>
</feature>
<evidence type="ECO:0000256" key="1">
    <source>
        <dbReference type="SAM" id="SignalP"/>
    </source>
</evidence>